<name>A0A6G8QBN0_9ACTN</name>
<dbReference type="AlphaFoldDB" id="A0A6G8QBN0"/>
<dbReference type="KEGG" id="rub:GBA63_15450"/>
<protein>
    <submittedName>
        <fullName evidence="1">Uncharacterized protein</fullName>
    </submittedName>
</protein>
<dbReference type="EMBL" id="CP045119">
    <property type="protein sequence ID" value="QIN83879.1"/>
    <property type="molecule type" value="Genomic_DNA"/>
</dbReference>
<evidence type="ECO:0000313" key="2">
    <source>
        <dbReference type="Proteomes" id="UP000501452"/>
    </source>
</evidence>
<gene>
    <name evidence="1" type="ORF">GBA63_15450</name>
</gene>
<evidence type="ECO:0000313" key="1">
    <source>
        <dbReference type="EMBL" id="QIN83879.1"/>
    </source>
</evidence>
<organism evidence="1 2">
    <name type="scientific">Rubrobacter tropicus</name>
    <dbReference type="NCBI Taxonomy" id="2653851"/>
    <lineage>
        <taxon>Bacteria</taxon>
        <taxon>Bacillati</taxon>
        <taxon>Actinomycetota</taxon>
        <taxon>Rubrobacteria</taxon>
        <taxon>Rubrobacterales</taxon>
        <taxon>Rubrobacteraceae</taxon>
        <taxon>Rubrobacter</taxon>
    </lineage>
</organism>
<keyword evidence="2" id="KW-1185">Reference proteome</keyword>
<reference evidence="1 2" key="1">
    <citation type="submission" date="2019-10" db="EMBL/GenBank/DDBJ databases">
        <title>Rubrobacter sp nov SCSIO 52090 isolated from a deep-sea sediment in the South China Sea.</title>
        <authorList>
            <person name="Chen R.W."/>
        </authorList>
    </citation>
    <scope>NUCLEOTIDE SEQUENCE [LARGE SCALE GENOMIC DNA]</scope>
    <source>
        <strain evidence="1 2">SCSIO 52909</strain>
    </source>
</reference>
<proteinExistence type="predicted"/>
<accession>A0A6G8QBN0</accession>
<sequence length="83" mass="9274">MRGPWARRAAETFAVLAIGDAVIELVSPREHSLLWEAGPEGSRRIARFFAENPNLMRLLGAGQLAFGLWLALRQYREGWPPTG</sequence>
<dbReference type="Proteomes" id="UP000501452">
    <property type="component" value="Chromosome"/>
</dbReference>
<dbReference type="RefSeq" id="WP_166177530.1">
    <property type="nucleotide sequence ID" value="NZ_CP045119.1"/>
</dbReference>